<reference evidence="4" key="3">
    <citation type="submission" date="2025-04" db="UniProtKB">
        <authorList>
            <consortium name="RefSeq"/>
        </authorList>
    </citation>
    <scope>IDENTIFICATION</scope>
    <source>
        <strain evidence="4">CBS 304.34</strain>
    </source>
</reference>
<evidence type="ECO:0000256" key="1">
    <source>
        <dbReference type="SAM" id="MobiDB-lite"/>
    </source>
</evidence>
<sequence length="157" mass="16369">MATRTQRALETMGPPPGARRVVEAPQAEATVTLDAAIAAPESVDCATLGGRCYQTDARREAPMGCGRGGRKSPLTLSRTPRSLPPFAPFPLPQHPHSPIAATPSRAEPSAPRRALHGLIIGLSSSAFRQLARIVAATTPPTALSIPLDFAVFSSAGQ</sequence>
<accession>A0A6A6YER5</accession>
<dbReference type="Proteomes" id="UP000504636">
    <property type="component" value="Unplaced"/>
</dbReference>
<reference evidence="2 4" key="1">
    <citation type="journal article" date="2020" name="Stud. Mycol.">
        <title>101 Dothideomycetes genomes: a test case for predicting lifestyles and emergence of pathogens.</title>
        <authorList>
            <person name="Haridas S."/>
            <person name="Albert R."/>
            <person name="Binder M."/>
            <person name="Bloem J."/>
            <person name="Labutti K."/>
            <person name="Salamov A."/>
            <person name="Andreopoulos B."/>
            <person name="Baker S."/>
            <person name="Barry K."/>
            <person name="Bills G."/>
            <person name="Bluhm B."/>
            <person name="Cannon C."/>
            <person name="Castanera R."/>
            <person name="Culley D."/>
            <person name="Daum C."/>
            <person name="Ezra D."/>
            <person name="Gonzalez J."/>
            <person name="Henrissat B."/>
            <person name="Kuo A."/>
            <person name="Liang C."/>
            <person name="Lipzen A."/>
            <person name="Lutzoni F."/>
            <person name="Magnuson J."/>
            <person name="Mondo S."/>
            <person name="Nolan M."/>
            <person name="Ohm R."/>
            <person name="Pangilinan J."/>
            <person name="Park H.-J."/>
            <person name="Ramirez L."/>
            <person name="Alfaro M."/>
            <person name="Sun H."/>
            <person name="Tritt A."/>
            <person name="Yoshinaga Y."/>
            <person name="Zwiers L.-H."/>
            <person name="Turgeon B."/>
            <person name="Goodwin S."/>
            <person name="Spatafora J."/>
            <person name="Crous P."/>
            <person name="Grigoriev I."/>
        </authorList>
    </citation>
    <scope>NUCLEOTIDE SEQUENCE</scope>
    <source>
        <strain evidence="2 4">CBS 304.34</strain>
    </source>
</reference>
<dbReference type="GeneID" id="54466615"/>
<name>A0A6A6YER5_9PEZI</name>
<keyword evidence="3" id="KW-1185">Reference proteome</keyword>
<evidence type="ECO:0000313" key="3">
    <source>
        <dbReference type="Proteomes" id="UP000504636"/>
    </source>
</evidence>
<feature type="region of interest" description="Disordered" evidence="1">
    <location>
        <begin position="60"/>
        <end position="108"/>
    </location>
</feature>
<evidence type="ECO:0000313" key="4">
    <source>
        <dbReference type="RefSeq" id="XP_033574063.1"/>
    </source>
</evidence>
<feature type="compositionally biased region" description="Pro residues" evidence="1">
    <location>
        <begin position="82"/>
        <end position="95"/>
    </location>
</feature>
<dbReference type="EMBL" id="MU003705">
    <property type="protein sequence ID" value="KAF2807099.1"/>
    <property type="molecule type" value="Genomic_DNA"/>
</dbReference>
<dbReference type="RefSeq" id="XP_033574063.1">
    <property type="nucleotide sequence ID" value="XM_033725722.1"/>
</dbReference>
<dbReference type="AlphaFoldDB" id="A0A6A6YER5"/>
<protein>
    <submittedName>
        <fullName evidence="2 4">Uncharacterized protein</fullName>
    </submittedName>
</protein>
<gene>
    <name evidence="2 4" type="ORF">BDZ99DRAFT_522733</name>
</gene>
<evidence type="ECO:0000313" key="2">
    <source>
        <dbReference type="EMBL" id="KAF2807099.1"/>
    </source>
</evidence>
<reference evidence="4" key="2">
    <citation type="submission" date="2020-04" db="EMBL/GenBank/DDBJ databases">
        <authorList>
            <consortium name="NCBI Genome Project"/>
        </authorList>
    </citation>
    <scope>NUCLEOTIDE SEQUENCE</scope>
    <source>
        <strain evidence="4">CBS 304.34</strain>
    </source>
</reference>
<proteinExistence type="predicted"/>
<organism evidence="2">
    <name type="scientific">Mytilinidion resinicola</name>
    <dbReference type="NCBI Taxonomy" id="574789"/>
    <lineage>
        <taxon>Eukaryota</taxon>
        <taxon>Fungi</taxon>
        <taxon>Dikarya</taxon>
        <taxon>Ascomycota</taxon>
        <taxon>Pezizomycotina</taxon>
        <taxon>Dothideomycetes</taxon>
        <taxon>Pleosporomycetidae</taxon>
        <taxon>Mytilinidiales</taxon>
        <taxon>Mytilinidiaceae</taxon>
        <taxon>Mytilinidion</taxon>
    </lineage>
</organism>